<evidence type="ECO:0000313" key="10">
    <source>
        <dbReference type="EMBL" id="RZT42336.1"/>
    </source>
</evidence>
<dbReference type="SMART" id="SM00487">
    <property type="entry name" value="DEXDc"/>
    <property type="match status" value="1"/>
</dbReference>
<dbReference type="Pfam" id="PF13307">
    <property type="entry name" value="Helicase_C_2"/>
    <property type="match status" value="1"/>
</dbReference>
<dbReference type="GO" id="GO:0003676">
    <property type="term" value="F:nucleic acid binding"/>
    <property type="evidence" value="ECO:0007669"/>
    <property type="project" value="InterPro"/>
</dbReference>
<keyword evidence="10" id="KW-0347">Helicase</keyword>
<comment type="catalytic activity">
    <reaction evidence="7">
        <text>ATP + H2O = ADP + phosphate + H(+)</text>
        <dbReference type="Rhea" id="RHEA:13065"/>
        <dbReference type="ChEBI" id="CHEBI:15377"/>
        <dbReference type="ChEBI" id="CHEBI:15378"/>
        <dbReference type="ChEBI" id="CHEBI:30616"/>
        <dbReference type="ChEBI" id="CHEBI:43474"/>
        <dbReference type="ChEBI" id="CHEBI:456216"/>
        <dbReference type="EC" id="5.6.2.3"/>
    </reaction>
</comment>
<dbReference type="InterPro" id="IPR006555">
    <property type="entry name" value="ATP-dep_Helicase_C"/>
</dbReference>
<dbReference type="GO" id="GO:0005524">
    <property type="term" value="F:ATP binding"/>
    <property type="evidence" value="ECO:0007669"/>
    <property type="project" value="UniProtKB-KW"/>
</dbReference>
<evidence type="ECO:0000256" key="4">
    <source>
        <dbReference type="ARBA" id="ARBA00022840"/>
    </source>
</evidence>
<feature type="compositionally biased region" description="Low complexity" evidence="8">
    <location>
        <begin position="404"/>
        <end position="427"/>
    </location>
</feature>
<comment type="similarity">
    <text evidence="5">Belongs to the helicase family. DinG subfamily.</text>
</comment>
<reference evidence="10 11" key="1">
    <citation type="journal article" date="2015" name="Stand. Genomic Sci.">
        <title>Genomic Encyclopedia of Bacterial and Archaeal Type Strains, Phase III: the genomes of soil and plant-associated and newly described type strains.</title>
        <authorList>
            <person name="Whitman W.B."/>
            <person name="Woyke T."/>
            <person name="Klenk H.P."/>
            <person name="Zhou Y."/>
            <person name="Lilburn T.G."/>
            <person name="Beck B.J."/>
            <person name="De Vos P."/>
            <person name="Vandamme P."/>
            <person name="Eisen J.A."/>
            <person name="Garrity G."/>
            <person name="Hugenholtz P."/>
            <person name="Kyrpides N.C."/>
        </authorList>
    </citation>
    <scope>NUCLEOTIDE SEQUENCE [LARGE SCALE GENOMIC DNA]</scope>
    <source>
        <strain evidence="10 11">ASC-9842</strain>
    </source>
</reference>
<feature type="domain" description="Helicase ATP-binding" evidence="9">
    <location>
        <begin position="52"/>
        <end position="322"/>
    </location>
</feature>
<dbReference type="PROSITE" id="PS51193">
    <property type="entry name" value="HELICASE_ATP_BIND_2"/>
    <property type="match status" value="1"/>
</dbReference>
<feature type="region of interest" description="Disordered" evidence="8">
    <location>
        <begin position="1"/>
        <end position="34"/>
    </location>
</feature>
<dbReference type="InterPro" id="IPR011545">
    <property type="entry name" value="DEAD/DEAH_box_helicase_dom"/>
</dbReference>
<dbReference type="GO" id="GO:0043139">
    <property type="term" value="F:5'-3' DNA helicase activity"/>
    <property type="evidence" value="ECO:0007669"/>
    <property type="project" value="UniProtKB-EC"/>
</dbReference>
<evidence type="ECO:0000256" key="3">
    <source>
        <dbReference type="ARBA" id="ARBA00022801"/>
    </source>
</evidence>
<dbReference type="SUPFAM" id="SSF52540">
    <property type="entry name" value="P-loop containing nucleoside triphosphate hydrolases"/>
    <property type="match status" value="2"/>
</dbReference>
<dbReference type="Gene3D" id="3.40.50.300">
    <property type="entry name" value="P-loop containing nucleotide triphosphate hydrolases"/>
    <property type="match status" value="2"/>
</dbReference>
<organism evidence="10 11">
    <name type="scientific">Cupriavidus agavae</name>
    <dbReference type="NCBI Taxonomy" id="1001822"/>
    <lineage>
        <taxon>Bacteria</taxon>
        <taxon>Pseudomonadati</taxon>
        <taxon>Pseudomonadota</taxon>
        <taxon>Betaproteobacteria</taxon>
        <taxon>Burkholderiales</taxon>
        <taxon>Burkholderiaceae</taxon>
        <taxon>Cupriavidus</taxon>
    </lineage>
</organism>
<evidence type="ECO:0000313" key="11">
    <source>
        <dbReference type="Proteomes" id="UP000291078"/>
    </source>
</evidence>
<keyword evidence="4" id="KW-0067">ATP-binding</keyword>
<accession>A0A4Q7S7F9</accession>
<comment type="caution">
    <text evidence="10">The sequence shown here is derived from an EMBL/GenBank/DDBJ whole genome shotgun (WGS) entry which is preliminary data.</text>
</comment>
<keyword evidence="3" id="KW-0378">Hydrolase</keyword>
<sequence length="741" mass="80206">MSQPDLLSEHAHAPESAAEHGGADPQPVAAAPASELAAQQAQLATMFAETGTLATAIPGYRPRASQRKMAEAVADAIAQNESVIVEAGTGTGKTFAYLVPAMLWGGKVILSTGTKNLQDQLFLRDIPTVRHALNVPVSVALLKGRANYLCHYHLERAQANGRLASKQDAAWLRDIAKFAKTTATGDKAELAAVPENAPVWQMVTSTRDNCLGSECPQYKECFVMRARKEAQQADVVVVNHHLFFADVVLRDTGMAELLPAANTVIFDEAHQLPETATLFFGETLSTSQLLELARDTVAEGLSHARDAVDWVALGAPLERAARDLRLAFGRDNMRLALGQIEADPRMREPFQETLDALDTALSDFVEALESQAERAETLEQCHRRAVELAQRLAAWRDDRVATAVPPQAPAAQEGADGTDAAASTAPAAPEPLQLGPDTVRWVEVFSQTVQLHRTPLSIAPIFTRQRAGHPRAWIFTSATLSVKGNFTHYAAQLGLDKDRSLTLPSPFDYAKQGLLYVPRDMPPPNSPQFTEAVVEKALPLIEAAGGRTFLLCTTLRAVQKASDMLYDLFAARGLNLPLLVQGQASRTELLDRFRQLGNAVLVGSQSFWEGVDVRGEALSLVIIDKLPFAPPDDPVLAARMEVLQKKGLSPFAVHQLPHAVITLKQGAGRLIRSESDRGVLVICDTRLVEKPYGRQIWQSLPPFTRTRESETVVRFLEGLNGSSAASAELPQADAGASGDAS</sequence>
<evidence type="ECO:0000256" key="8">
    <source>
        <dbReference type="SAM" id="MobiDB-lite"/>
    </source>
</evidence>
<name>A0A4Q7S7F9_9BURK</name>
<proteinExistence type="inferred from homology"/>
<feature type="region of interest" description="Disordered" evidence="8">
    <location>
        <begin position="404"/>
        <end position="434"/>
    </location>
</feature>
<dbReference type="InterPro" id="IPR045028">
    <property type="entry name" value="DinG/Rad3-like"/>
</dbReference>
<dbReference type="Proteomes" id="UP000291078">
    <property type="component" value="Unassembled WGS sequence"/>
</dbReference>
<gene>
    <name evidence="10" type="ORF">EV147_1366</name>
</gene>
<dbReference type="InterPro" id="IPR027417">
    <property type="entry name" value="P-loop_NTPase"/>
</dbReference>
<dbReference type="PANTHER" id="PTHR11472">
    <property type="entry name" value="DNA REPAIR DEAD HELICASE RAD3/XP-D SUBFAMILY MEMBER"/>
    <property type="match status" value="1"/>
</dbReference>
<dbReference type="EMBL" id="SGXM01000001">
    <property type="protein sequence ID" value="RZT42336.1"/>
    <property type="molecule type" value="Genomic_DNA"/>
</dbReference>
<dbReference type="GO" id="GO:0016818">
    <property type="term" value="F:hydrolase activity, acting on acid anhydrides, in phosphorus-containing anhydrides"/>
    <property type="evidence" value="ECO:0007669"/>
    <property type="project" value="InterPro"/>
</dbReference>
<dbReference type="InterPro" id="IPR014013">
    <property type="entry name" value="Helic_SF1/SF2_ATP-bd_DinG/Rad3"/>
</dbReference>
<evidence type="ECO:0000256" key="1">
    <source>
        <dbReference type="ARBA" id="ARBA00001966"/>
    </source>
</evidence>
<dbReference type="EC" id="5.6.2.3" evidence="6"/>
<dbReference type="AlphaFoldDB" id="A0A4Q7S7F9"/>
<evidence type="ECO:0000256" key="5">
    <source>
        <dbReference type="ARBA" id="ARBA00038058"/>
    </source>
</evidence>
<evidence type="ECO:0000256" key="2">
    <source>
        <dbReference type="ARBA" id="ARBA00022741"/>
    </source>
</evidence>
<comment type="cofactor">
    <cofactor evidence="1">
        <name>[4Fe-4S] cluster</name>
        <dbReference type="ChEBI" id="CHEBI:49883"/>
    </cofactor>
</comment>
<dbReference type="SMART" id="SM00491">
    <property type="entry name" value="HELICc2"/>
    <property type="match status" value="1"/>
</dbReference>
<evidence type="ECO:0000259" key="9">
    <source>
        <dbReference type="PROSITE" id="PS51193"/>
    </source>
</evidence>
<dbReference type="PANTHER" id="PTHR11472:SF34">
    <property type="entry name" value="REGULATOR OF TELOMERE ELONGATION HELICASE 1"/>
    <property type="match status" value="1"/>
</dbReference>
<dbReference type="Pfam" id="PF00270">
    <property type="entry name" value="DEAD"/>
    <property type="match status" value="1"/>
</dbReference>
<evidence type="ECO:0000256" key="7">
    <source>
        <dbReference type="ARBA" id="ARBA00048954"/>
    </source>
</evidence>
<protein>
    <recommendedName>
        <fullName evidence="6">DNA 5'-3' helicase</fullName>
        <ecNumber evidence="6">5.6.2.3</ecNumber>
    </recommendedName>
</protein>
<keyword evidence="2" id="KW-0547">Nucleotide-binding</keyword>
<dbReference type="RefSeq" id="WP_235844617.1">
    <property type="nucleotide sequence ID" value="NZ_SGXM01000001.1"/>
</dbReference>
<dbReference type="InterPro" id="IPR014001">
    <property type="entry name" value="Helicase_ATP-bd"/>
</dbReference>
<feature type="compositionally biased region" description="Basic and acidic residues" evidence="8">
    <location>
        <begin position="7"/>
        <end position="22"/>
    </location>
</feature>
<dbReference type="GO" id="GO:0006281">
    <property type="term" value="P:DNA repair"/>
    <property type="evidence" value="ECO:0007669"/>
    <property type="project" value="TreeGrafter"/>
</dbReference>
<keyword evidence="11" id="KW-1185">Reference proteome</keyword>
<evidence type="ECO:0000256" key="6">
    <source>
        <dbReference type="ARBA" id="ARBA00044969"/>
    </source>
</evidence>